<sequence>METGSMMFANLYGYPYDSNVFGAEDSDCNHTLGASALQSHAAFPYPFEPIGYSGMFAPSSTSDMGLASNYSRHLSENAEPQQFNSGVLDPPDHSGLPQVADILRSPCTEIDQQTHGKLPSPPQSQIPASNRRPKRLRRQNHSCDPCRSAKRACDLAPNANHVNNVSSSPCSMCKLRGTDCTVAWRASKQPSHKPKKSASGSLVKNHSTDPVLDAINDSLLPATTSNLSRHESVLACHMMTSKTCAQKLDLYIDIFDDPMSKLLTKWCMAPCYSLGIAALTPLSRNAQLATHFSQAQSRIRNSWEAASSLRPNSASRLFLTASILDSLFQCSDTHS</sequence>
<dbReference type="Gene3D" id="4.10.240.10">
    <property type="entry name" value="Zn(2)-C6 fungal-type DNA-binding domain"/>
    <property type="match status" value="1"/>
</dbReference>
<proteinExistence type="predicted"/>
<keyword evidence="1" id="KW-0805">Transcription regulation</keyword>
<protein>
    <recommendedName>
        <fullName evidence="6">Zn(2)-C6 fungal-type domain-containing protein</fullName>
    </recommendedName>
</protein>
<dbReference type="InterPro" id="IPR001138">
    <property type="entry name" value="Zn2Cys6_DnaBD"/>
</dbReference>
<dbReference type="GO" id="GO:0008270">
    <property type="term" value="F:zinc ion binding"/>
    <property type="evidence" value="ECO:0007669"/>
    <property type="project" value="InterPro"/>
</dbReference>
<dbReference type="SUPFAM" id="SSF57701">
    <property type="entry name" value="Zn2/Cys6 DNA-binding domain"/>
    <property type="match status" value="1"/>
</dbReference>
<evidence type="ECO:0000256" key="5">
    <source>
        <dbReference type="SAM" id="MobiDB-lite"/>
    </source>
</evidence>
<feature type="region of interest" description="Disordered" evidence="5">
    <location>
        <begin position="110"/>
        <end position="145"/>
    </location>
</feature>
<keyword evidence="4" id="KW-0539">Nucleus</keyword>
<organism evidence="7 8">
    <name type="scientific">Penicillium desertorum</name>
    <dbReference type="NCBI Taxonomy" id="1303715"/>
    <lineage>
        <taxon>Eukaryota</taxon>
        <taxon>Fungi</taxon>
        <taxon>Dikarya</taxon>
        <taxon>Ascomycota</taxon>
        <taxon>Pezizomycotina</taxon>
        <taxon>Eurotiomycetes</taxon>
        <taxon>Eurotiomycetidae</taxon>
        <taxon>Eurotiales</taxon>
        <taxon>Aspergillaceae</taxon>
        <taxon>Penicillium</taxon>
    </lineage>
</organism>
<keyword evidence="2" id="KW-0238">DNA-binding</keyword>
<dbReference type="OrthoDB" id="2123952at2759"/>
<gene>
    <name evidence="7" type="ORF">N7530_003987</name>
</gene>
<comment type="caution">
    <text evidence="7">The sequence shown here is derived from an EMBL/GenBank/DDBJ whole genome shotgun (WGS) entry which is preliminary data.</text>
</comment>
<evidence type="ECO:0000256" key="4">
    <source>
        <dbReference type="ARBA" id="ARBA00023242"/>
    </source>
</evidence>
<dbReference type="CDD" id="cd00067">
    <property type="entry name" value="GAL4"/>
    <property type="match status" value="1"/>
</dbReference>
<accession>A0A9X0BQ36</accession>
<evidence type="ECO:0000256" key="2">
    <source>
        <dbReference type="ARBA" id="ARBA00023125"/>
    </source>
</evidence>
<dbReference type="EMBL" id="JAPWDO010000003">
    <property type="protein sequence ID" value="KAJ5478478.1"/>
    <property type="molecule type" value="Genomic_DNA"/>
</dbReference>
<keyword evidence="3" id="KW-0804">Transcription</keyword>
<dbReference type="InterPro" id="IPR036864">
    <property type="entry name" value="Zn2-C6_fun-type_DNA-bd_sf"/>
</dbReference>
<dbReference type="AlphaFoldDB" id="A0A9X0BQ36"/>
<evidence type="ECO:0000313" key="7">
    <source>
        <dbReference type="EMBL" id="KAJ5478478.1"/>
    </source>
</evidence>
<feature type="region of interest" description="Disordered" evidence="5">
    <location>
        <begin position="186"/>
        <end position="205"/>
    </location>
</feature>
<name>A0A9X0BQ36_9EURO</name>
<evidence type="ECO:0000256" key="1">
    <source>
        <dbReference type="ARBA" id="ARBA00023015"/>
    </source>
</evidence>
<feature type="compositionally biased region" description="Basic residues" evidence="5">
    <location>
        <begin position="131"/>
        <end position="140"/>
    </location>
</feature>
<feature type="domain" description="Zn(2)-C6 fungal-type" evidence="6">
    <location>
        <begin position="137"/>
        <end position="191"/>
    </location>
</feature>
<reference evidence="7" key="2">
    <citation type="journal article" date="2023" name="IMA Fungus">
        <title>Comparative genomic study of the Penicillium genus elucidates a diverse pangenome and 15 lateral gene transfer events.</title>
        <authorList>
            <person name="Petersen C."/>
            <person name="Sorensen T."/>
            <person name="Nielsen M.R."/>
            <person name="Sondergaard T.E."/>
            <person name="Sorensen J.L."/>
            <person name="Fitzpatrick D.A."/>
            <person name="Frisvad J.C."/>
            <person name="Nielsen K.L."/>
        </authorList>
    </citation>
    <scope>NUCLEOTIDE SEQUENCE</scope>
    <source>
        <strain evidence="7">IBT 17660</strain>
    </source>
</reference>
<dbReference type="GO" id="GO:0003677">
    <property type="term" value="F:DNA binding"/>
    <property type="evidence" value="ECO:0007669"/>
    <property type="project" value="UniProtKB-KW"/>
</dbReference>
<dbReference type="SMART" id="SM00066">
    <property type="entry name" value="GAL4"/>
    <property type="match status" value="1"/>
</dbReference>
<evidence type="ECO:0000313" key="8">
    <source>
        <dbReference type="Proteomes" id="UP001147760"/>
    </source>
</evidence>
<dbReference type="GO" id="GO:0000981">
    <property type="term" value="F:DNA-binding transcription factor activity, RNA polymerase II-specific"/>
    <property type="evidence" value="ECO:0007669"/>
    <property type="project" value="InterPro"/>
</dbReference>
<dbReference type="Proteomes" id="UP001147760">
    <property type="component" value="Unassembled WGS sequence"/>
</dbReference>
<evidence type="ECO:0000256" key="3">
    <source>
        <dbReference type="ARBA" id="ARBA00023163"/>
    </source>
</evidence>
<keyword evidence="8" id="KW-1185">Reference proteome</keyword>
<reference evidence="7" key="1">
    <citation type="submission" date="2022-12" db="EMBL/GenBank/DDBJ databases">
        <authorList>
            <person name="Petersen C."/>
        </authorList>
    </citation>
    <scope>NUCLEOTIDE SEQUENCE</scope>
    <source>
        <strain evidence="7">IBT 17660</strain>
    </source>
</reference>
<evidence type="ECO:0000259" key="6">
    <source>
        <dbReference type="SMART" id="SM00066"/>
    </source>
</evidence>